<dbReference type="InterPro" id="IPR003152">
    <property type="entry name" value="FATC_dom"/>
</dbReference>
<evidence type="ECO:0000256" key="12">
    <source>
        <dbReference type="ARBA" id="ARBA00025079"/>
    </source>
</evidence>
<comment type="similarity">
    <text evidence="2 16">Belongs to the PI3/PI4-kinase family.</text>
</comment>
<dbReference type="InterPro" id="IPR011989">
    <property type="entry name" value="ARM-like"/>
</dbReference>
<dbReference type="GO" id="GO:0038202">
    <property type="term" value="P:TORC1 signaling"/>
    <property type="evidence" value="ECO:0007669"/>
    <property type="project" value="TreeGrafter"/>
</dbReference>
<dbReference type="GO" id="GO:1905356">
    <property type="term" value="P:regulation of snRNA pseudouridine synthesis"/>
    <property type="evidence" value="ECO:0007669"/>
    <property type="project" value="UniProtKB-ARBA"/>
</dbReference>
<dbReference type="Gene3D" id="1.10.1070.11">
    <property type="entry name" value="Phosphatidylinositol 3-/4-kinase, catalytic domain"/>
    <property type="match status" value="1"/>
</dbReference>
<dbReference type="Gene3D" id="1.25.10.10">
    <property type="entry name" value="Leucine-rich Repeat Variant"/>
    <property type="match status" value="5"/>
</dbReference>
<dbReference type="GO" id="GO:0106310">
    <property type="term" value="F:protein serine kinase activity"/>
    <property type="evidence" value="ECO:0007669"/>
    <property type="project" value="RHEA"/>
</dbReference>
<dbReference type="Pfam" id="PF25757">
    <property type="entry name" value="TPR_DNAAF5"/>
    <property type="match status" value="1"/>
</dbReference>
<dbReference type="GO" id="GO:0042254">
    <property type="term" value="P:ribosome biogenesis"/>
    <property type="evidence" value="ECO:0007669"/>
    <property type="project" value="UniProtKB-ARBA"/>
</dbReference>
<evidence type="ECO:0000256" key="6">
    <source>
        <dbReference type="ARBA" id="ARBA00022679"/>
    </source>
</evidence>
<dbReference type="HOGENOM" id="CLU_000178_7_1_1"/>
<dbReference type="GO" id="GO:0044877">
    <property type="term" value="F:protein-containing complex binding"/>
    <property type="evidence" value="ECO:0007669"/>
    <property type="project" value="InterPro"/>
</dbReference>
<dbReference type="SMART" id="SM01343">
    <property type="entry name" value="FATC"/>
    <property type="match status" value="1"/>
</dbReference>
<feature type="domain" description="FAT" evidence="19">
    <location>
        <begin position="1251"/>
        <end position="1854"/>
    </location>
</feature>
<dbReference type="InterPro" id="IPR016024">
    <property type="entry name" value="ARM-type_fold"/>
</dbReference>
<dbReference type="SUPFAM" id="SSF56112">
    <property type="entry name" value="Protein kinase-like (PK-like)"/>
    <property type="match status" value="1"/>
</dbReference>
<dbReference type="SUPFAM" id="SSF48371">
    <property type="entry name" value="ARM repeat"/>
    <property type="match status" value="1"/>
</dbReference>
<dbReference type="FunFam" id="1.25.10.10:FF:000371">
    <property type="entry name" value="Serine/threonine-protein kinase TOR"/>
    <property type="match status" value="1"/>
</dbReference>
<dbReference type="GeneID" id="27903325"/>
<comment type="subcellular location">
    <subcellularLocation>
        <location evidence="1">Cell membrane</location>
        <topology evidence="1">Peripheral membrane protein</topology>
        <orientation evidence="1">Cytoplasmic side</orientation>
    </subcellularLocation>
    <subcellularLocation>
        <location evidence="13">Vacuole membrane</location>
        <topology evidence="13">Peripheral membrane protein</topology>
        <orientation evidence="13">Cytoplasmic side</orientation>
    </subcellularLocation>
</comment>
<evidence type="ECO:0000313" key="22">
    <source>
        <dbReference type="Proteomes" id="UP000016931"/>
    </source>
</evidence>
<dbReference type="InterPro" id="IPR050517">
    <property type="entry name" value="DDR_Repair_Kinase"/>
</dbReference>
<evidence type="ECO:0000256" key="8">
    <source>
        <dbReference type="ARBA" id="ARBA00022741"/>
    </source>
</evidence>
<dbReference type="PROSITE" id="PS50290">
    <property type="entry name" value="PI3_4_KINASE_3"/>
    <property type="match status" value="1"/>
</dbReference>
<evidence type="ECO:0000259" key="19">
    <source>
        <dbReference type="PROSITE" id="PS51189"/>
    </source>
</evidence>
<evidence type="ECO:0000256" key="10">
    <source>
        <dbReference type="ARBA" id="ARBA00022840"/>
    </source>
</evidence>
<dbReference type="InterPro" id="IPR026683">
    <property type="entry name" value="TOR_cat"/>
</dbReference>
<evidence type="ECO:0000256" key="2">
    <source>
        <dbReference type="ARBA" id="ARBA00011031"/>
    </source>
</evidence>
<keyword evidence="10 16" id="KW-0067">ATP-binding</keyword>
<dbReference type="EMBL" id="KB456266">
    <property type="protein sequence ID" value="EMF11556.1"/>
    <property type="molecule type" value="Genomic_DNA"/>
</dbReference>
<dbReference type="InterPro" id="IPR011009">
    <property type="entry name" value="Kinase-like_dom_sf"/>
</dbReference>
<dbReference type="GO" id="GO:0000329">
    <property type="term" value="C:fungal-type vacuole membrane"/>
    <property type="evidence" value="ECO:0007669"/>
    <property type="project" value="UniProtKB-ARBA"/>
</dbReference>
<dbReference type="PROSITE" id="PS51190">
    <property type="entry name" value="FATC"/>
    <property type="match status" value="1"/>
</dbReference>
<keyword evidence="8 16" id="KW-0547">Nucleotide-binding</keyword>
<name>M3CET4_SPHMS</name>
<dbReference type="RefSeq" id="XP_016759677.1">
    <property type="nucleotide sequence ID" value="XM_016906188.1"/>
</dbReference>
<evidence type="ECO:0000256" key="7">
    <source>
        <dbReference type="ARBA" id="ARBA00022737"/>
    </source>
</evidence>
<dbReference type="PROSITE" id="PS00916">
    <property type="entry name" value="PI3_4_KINASE_2"/>
    <property type="match status" value="1"/>
</dbReference>
<dbReference type="Pfam" id="PF02260">
    <property type="entry name" value="FATC"/>
    <property type="match status" value="1"/>
</dbReference>
<evidence type="ECO:0000256" key="1">
    <source>
        <dbReference type="ARBA" id="ARBA00004413"/>
    </source>
</evidence>
<evidence type="ECO:0000313" key="21">
    <source>
        <dbReference type="EMBL" id="EMF11556.1"/>
    </source>
</evidence>
<evidence type="ECO:0000256" key="14">
    <source>
        <dbReference type="ARBA" id="ARBA00047899"/>
    </source>
</evidence>
<dbReference type="PANTHER" id="PTHR11139:SF9">
    <property type="entry name" value="SERINE_THREONINE-PROTEIN KINASE MTOR"/>
    <property type="match status" value="1"/>
</dbReference>
<dbReference type="EC" id="2.7.11.1" evidence="16"/>
<reference evidence="21 22" key="1">
    <citation type="journal article" date="2012" name="PLoS Pathog.">
        <title>Diverse lifestyles and strategies of plant pathogenesis encoded in the genomes of eighteen Dothideomycetes fungi.</title>
        <authorList>
            <person name="Ohm R.A."/>
            <person name="Feau N."/>
            <person name="Henrissat B."/>
            <person name="Schoch C.L."/>
            <person name="Horwitz B.A."/>
            <person name="Barry K.W."/>
            <person name="Condon B.J."/>
            <person name="Copeland A.C."/>
            <person name="Dhillon B."/>
            <person name="Glaser F."/>
            <person name="Hesse C.N."/>
            <person name="Kosti I."/>
            <person name="LaButti K."/>
            <person name="Lindquist E.A."/>
            <person name="Lucas S."/>
            <person name="Salamov A.A."/>
            <person name="Bradshaw R.E."/>
            <person name="Ciuffetti L."/>
            <person name="Hamelin R.C."/>
            <person name="Kema G.H.J."/>
            <person name="Lawrence C."/>
            <person name="Scott J.A."/>
            <person name="Spatafora J.W."/>
            <person name="Turgeon B.G."/>
            <person name="de Wit P.J.G.M."/>
            <person name="Zhong S."/>
            <person name="Goodwin S.B."/>
            <person name="Grigoriev I.V."/>
        </authorList>
    </citation>
    <scope>NUCLEOTIDE SEQUENCE [LARGE SCALE GENOMIC DNA]</scope>
    <source>
        <strain evidence="21 22">SO2202</strain>
    </source>
</reference>
<dbReference type="InterPro" id="IPR009076">
    <property type="entry name" value="FRB_dom"/>
</dbReference>
<dbReference type="OrthoDB" id="381190at2759"/>
<evidence type="ECO:0000256" key="15">
    <source>
        <dbReference type="ARBA" id="ARBA00048679"/>
    </source>
</evidence>
<dbReference type="InterPro" id="IPR036940">
    <property type="entry name" value="PI3/4_kinase_cat_sf"/>
</dbReference>
<dbReference type="FunFam" id="1.20.120.150:FF:000001">
    <property type="entry name" value="Serine/threonine-protein kinase TOR"/>
    <property type="match status" value="1"/>
</dbReference>
<dbReference type="STRING" id="692275.M3CET4"/>
<feature type="domain" description="PI3K/PI4K catalytic" evidence="18">
    <location>
        <begin position="2028"/>
        <end position="2351"/>
    </location>
</feature>
<evidence type="ECO:0000256" key="3">
    <source>
        <dbReference type="ARBA" id="ARBA00011370"/>
    </source>
</evidence>
<evidence type="ECO:0000256" key="9">
    <source>
        <dbReference type="ARBA" id="ARBA00022777"/>
    </source>
</evidence>
<dbReference type="Pfam" id="PF08771">
    <property type="entry name" value="FRB_dom"/>
    <property type="match status" value="1"/>
</dbReference>
<dbReference type="InterPro" id="IPR057564">
    <property type="entry name" value="HEAT_ATR"/>
</dbReference>
<dbReference type="OMA" id="MRQHSAK"/>
<dbReference type="InterPro" id="IPR024585">
    <property type="entry name" value="mTOR_dom"/>
</dbReference>
<comment type="catalytic activity">
    <reaction evidence="15">
        <text>L-seryl-[protein] + ATP = O-phospho-L-seryl-[protein] + ADP + H(+)</text>
        <dbReference type="Rhea" id="RHEA:17989"/>
        <dbReference type="Rhea" id="RHEA-COMP:9863"/>
        <dbReference type="Rhea" id="RHEA-COMP:11604"/>
        <dbReference type="ChEBI" id="CHEBI:15378"/>
        <dbReference type="ChEBI" id="CHEBI:29999"/>
        <dbReference type="ChEBI" id="CHEBI:30616"/>
        <dbReference type="ChEBI" id="CHEBI:83421"/>
        <dbReference type="ChEBI" id="CHEBI:456216"/>
        <dbReference type="EC" id="2.7.11.1"/>
    </reaction>
</comment>
<dbReference type="PANTHER" id="PTHR11139">
    <property type="entry name" value="ATAXIA TELANGIECTASIA MUTATED ATM -RELATED"/>
    <property type="match status" value="1"/>
</dbReference>
<dbReference type="Proteomes" id="UP000016931">
    <property type="component" value="Unassembled WGS sequence"/>
</dbReference>
<keyword evidence="6 16" id="KW-0808">Transferase</keyword>
<dbReference type="InterPro" id="IPR018936">
    <property type="entry name" value="PI3/4_kinase_CS"/>
</dbReference>
<keyword evidence="4 16" id="KW-0723">Serine/threonine-protein kinase</keyword>
<comment type="catalytic activity">
    <reaction evidence="14 16">
        <text>L-threonyl-[protein] + ATP = O-phospho-L-threonyl-[protein] + ADP + H(+)</text>
        <dbReference type="Rhea" id="RHEA:46608"/>
        <dbReference type="Rhea" id="RHEA-COMP:11060"/>
        <dbReference type="Rhea" id="RHEA-COMP:11605"/>
        <dbReference type="ChEBI" id="CHEBI:15378"/>
        <dbReference type="ChEBI" id="CHEBI:30013"/>
        <dbReference type="ChEBI" id="CHEBI:30616"/>
        <dbReference type="ChEBI" id="CHEBI:61977"/>
        <dbReference type="ChEBI" id="CHEBI:456216"/>
        <dbReference type="EC" id="2.7.11.1"/>
    </reaction>
</comment>
<evidence type="ECO:0000256" key="4">
    <source>
        <dbReference type="ARBA" id="ARBA00022527"/>
    </source>
</evidence>
<dbReference type="Pfam" id="PF00454">
    <property type="entry name" value="PI3_PI4_kinase"/>
    <property type="match status" value="1"/>
</dbReference>
<evidence type="ECO:0000256" key="17">
    <source>
        <dbReference type="SAM" id="MobiDB-lite"/>
    </source>
</evidence>
<evidence type="ECO:0000259" key="20">
    <source>
        <dbReference type="PROSITE" id="PS51190"/>
    </source>
</evidence>
<dbReference type="SMART" id="SM01345">
    <property type="entry name" value="Rapamycin_bind"/>
    <property type="match status" value="1"/>
</dbReference>
<dbReference type="PROSITE" id="PS00915">
    <property type="entry name" value="PI3_4_KINASE_1"/>
    <property type="match status" value="1"/>
</dbReference>
<keyword evidence="11" id="KW-0131">Cell cycle</keyword>
<evidence type="ECO:0000256" key="11">
    <source>
        <dbReference type="ARBA" id="ARBA00023306"/>
    </source>
</evidence>
<dbReference type="PROSITE" id="PS51189">
    <property type="entry name" value="FAT"/>
    <property type="match status" value="1"/>
</dbReference>
<dbReference type="FunFam" id="1.10.1070.11:FF:000020">
    <property type="entry name" value="Serine/threonine-protein kinase TOR"/>
    <property type="match status" value="1"/>
</dbReference>
<dbReference type="GO" id="GO:0005524">
    <property type="term" value="F:ATP binding"/>
    <property type="evidence" value="ECO:0007669"/>
    <property type="project" value="UniProtKB-KW"/>
</dbReference>
<dbReference type="Gene3D" id="3.30.1010.10">
    <property type="entry name" value="Phosphatidylinositol 3-kinase Catalytic Subunit, Chain A, domain 4"/>
    <property type="match status" value="1"/>
</dbReference>
<protein>
    <recommendedName>
        <fullName evidence="16">Serine/threonine-protein kinase TOR</fullName>
        <ecNumber evidence="16">2.7.11.1</ecNumber>
    </recommendedName>
</protein>
<dbReference type="Gene3D" id="1.20.120.150">
    <property type="entry name" value="FKBP12-rapamycin binding domain"/>
    <property type="match status" value="1"/>
</dbReference>
<gene>
    <name evidence="21" type="ORF">SEPMUDRAFT_150457</name>
</gene>
<dbReference type="Pfam" id="PF11865">
    <property type="entry name" value="mTOR_dom"/>
    <property type="match status" value="1"/>
</dbReference>
<comment type="subunit">
    <text evidence="3">Associates with DNA double-strand breaks.</text>
</comment>
<dbReference type="InterPro" id="IPR014009">
    <property type="entry name" value="PIK_FAT"/>
</dbReference>
<dbReference type="GO" id="GO:0006995">
    <property type="term" value="P:cellular response to nitrogen starvation"/>
    <property type="evidence" value="ECO:0007669"/>
    <property type="project" value="UniProtKB-ARBA"/>
</dbReference>
<keyword evidence="7" id="KW-0677">Repeat</keyword>
<dbReference type="Pfam" id="PF23593">
    <property type="entry name" value="HEAT_ATR"/>
    <property type="match status" value="1"/>
</dbReference>
<evidence type="ECO:0000256" key="16">
    <source>
        <dbReference type="RuleBase" id="RU364109"/>
    </source>
</evidence>
<dbReference type="GO" id="GO:0005634">
    <property type="term" value="C:nucleus"/>
    <property type="evidence" value="ECO:0007669"/>
    <property type="project" value="TreeGrafter"/>
</dbReference>
<dbReference type="SUPFAM" id="SSF47212">
    <property type="entry name" value="FKBP12-rapamycin-binding domain of FKBP-rapamycin-associated protein (FRAP)"/>
    <property type="match status" value="1"/>
</dbReference>
<comment type="function">
    <text evidence="12">Serine/threonine protein kinase which activates checkpoint signaling upon genotoxic stresses such as ionizing radiation (IR), ultraviolet light (UV), or DNA replication stalling, thereby acting as a DNA damage sensor. Recognizes the substrate consensus sequence [ST]-Q. Phosphorylates histone H2A to form H2AS128ph (gamma-H2A) at sites of DNA damage, involved in the regulation of DNA damage response mechanism. Required for the control of telomere length and genome stability.</text>
</comment>
<dbReference type="InterPro" id="IPR036738">
    <property type="entry name" value="FRB_sf"/>
</dbReference>
<dbReference type="FunFam" id="3.30.1010.10:FF:000006">
    <property type="entry name" value="Serine/threonine-protein kinase TOR"/>
    <property type="match status" value="1"/>
</dbReference>
<evidence type="ECO:0000259" key="18">
    <source>
        <dbReference type="PROSITE" id="PS50290"/>
    </source>
</evidence>
<dbReference type="InterPro" id="IPR000403">
    <property type="entry name" value="PI3/4_kinase_cat_dom"/>
</dbReference>
<keyword evidence="9 16" id="KW-0418">Kinase</keyword>
<organism evidence="21 22">
    <name type="scientific">Sphaerulina musiva (strain SO2202)</name>
    <name type="common">Poplar stem canker fungus</name>
    <name type="synonym">Septoria musiva</name>
    <dbReference type="NCBI Taxonomy" id="692275"/>
    <lineage>
        <taxon>Eukaryota</taxon>
        <taxon>Fungi</taxon>
        <taxon>Dikarya</taxon>
        <taxon>Ascomycota</taxon>
        <taxon>Pezizomycotina</taxon>
        <taxon>Dothideomycetes</taxon>
        <taxon>Dothideomycetidae</taxon>
        <taxon>Mycosphaerellales</taxon>
        <taxon>Mycosphaerellaceae</taxon>
        <taxon>Sphaerulina</taxon>
    </lineage>
</organism>
<dbReference type="InterPro" id="IPR057978">
    <property type="entry name" value="TPR_DAAF5"/>
</dbReference>
<dbReference type="GO" id="GO:0004674">
    <property type="term" value="F:protein serine/threonine kinase activity"/>
    <property type="evidence" value="ECO:0007669"/>
    <property type="project" value="UniProtKB-KW"/>
</dbReference>
<dbReference type="Pfam" id="PF25574">
    <property type="entry name" value="TPR_IMB1"/>
    <property type="match status" value="1"/>
</dbReference>
<keyword evidence="22" id="KW-1185">Reference proteome</keyword>
<dbReference type="InterPro" id="IPR003151">
    <property type="entry name" value="PIK-rel_kinase_FAT"/>
</dbReference>
<dbReference type="GO" id="GO:0031932">
    <property type="term" value="C:TORC2 complex"/>
    <property type="evidence" value="ECO:0007669"/>
    <property type="project" value="TreeGrafter"/>
</dbReference>
<dbReference type="GO" id="GO:0031931">
    <property type="term" value="C:TORC1 complex"/>
    <property type="evidence" value="ECO:0007669"/>
    <property type="project" value="TreeGrafter"/>
</dbReference>
<dbReference type="SMART" id="SM01346">
    <property type="entry name" value="DUF3385"/>
    <property type="match status" value="1"/>
</dbReference>
<evidence type="ECO:0000256" key="5">
    <source>
        <dbReference type="ARBA" id="ARBA00022554"/>
    </source>
</evidence>
<dbReference type="eggNOG" id="KOG0891">
    <property type="taxonomic scope" value="Eukaryota"/>
</dbReference>
<feature type="region of interest" description="Disordered" evidence="17">
    <location>
        <begin position="2304"/>
        <end position="2339"/>
    </location>
</feature>
<feature type="domain" description="FATC" evidence="20">
    <location>
        <begin position="2413"/>
        <end position="2445"/>
    </location>
</feature>
<accession>M3CET4</accession>
<dbReference type="CDD" id="cd05169">
    <property type="entry name" value="PIKKc_TOR"/>
    <property type="match status" value="1"/>
</dbReference>
<sequence>MTTAYSETLSAIFQDLKSRSEKIRQAAAARLIEQVTAAFRELQPTVWNAYYNEVNVKMVGFILSGQDTHERIGGLYALNALIDFKGDDAASKVTKFSNYIKRTLEGNDTSAMIVAAKCLGRLAIPGGALTAELVEAEVKHALEWLTSERNENRRFAAVLIMRELAKNSSTLLYMYVPGILTSIWEGLRDQKVVIRETAAEVVSQCFKILNARDLQMRTSCMTRMYEEAQLGLRRGTVENVHGSLLVFKELLVQGGMYMQGAKYKYVCDTILLQQYREHKDPTVRRTVVEIIPLLAAYAPKEFCLHYLARSMQHLQNLLKDARQRNLAFAAIGKIAHAVGSQIAPYLDTILLHIRDALSVKNRTRHSDEAPIFECISMISIAVGQTLSKYMEALLDPIFACGLSDALTQALVDMAHYIPPVKQTIQEKLLDLLSRTLCGQPFQTLGHPTQGKGLPPIYTKDYRDQRDPQHQEHKDQEIALALHTLGSFDFSGHVLNEFVRDVAIRYVEDDDPAIRKAAALTCCQLFVKDPIVHQTSHHAIQVVSDVIEKLLTVGVADPVADIRRTVLISLDARFDRHLAKAENVRTLFICLNDEKFAIREAAMTIIGRLTSVNPAYVFPSLRKVLIQLLTEIEYSNSANNKRESAQLISHLVGASNKLIKPYVDPMVHVLLPKAEDANPEVAATTLRALGDLASVGGEEMKKYIPELMKIIIRSLQDLASPKKREAALCTLGQLASNSGYVIQPYTDHPDLLTILVNIVKSEPPGDLRRETIRLMGILGALDPYKHQQVMEESPESNLKADYQGISDVTLIMNGCTPSNEDYYPTVVIHTLMDMLKEDTLKQYHSAVVEAVMNIYATMGMKCVPFLGVVVPGIVGILKDAATENRLEGYFSQLGILVRIVKQHIRPHLPVILAAISDYWHRNTQLQATILSLVESIARSLEGEFKVYLANVLPLMLGVLDADGRSEAGRAAMQRVLHAFLVFGSSAEEYMHLIIPVIVRMFDSADGRYKDRAVRKAAIETIGRLSKQVNISEFAAKIVHPLARVLTGNDQLLKPVAMETLCAIIFQLGQDFLHFVPTIDKIMAQHRISNTAYTLIITKLKKHEALPQDLSPDERYNDEDVDQYPAEISSKKLAVNQQHLKNAWEASQKSTKEDWIEWMRRFSVELLRESPQQALRACTNLAGIYPSLARTLFNSAFVSCWTELYDQYQEELVRAIESALTSSNIPPEILQILLNLAEFMEHDDKALPIDVRTLGMYAGKCHAFAKALHYKELEFNAEQNSSAVEALISINNQLQQTDAAFGILKKAQGYNDVDLKETWYEKLQRWDEALMAYQEREEKELQTRDMASFEVVMGKMRCLHALGEWDTLSQIAYDRWHSANGDDKRRIAPLAAAAAWGMGQWEIMDEYLGAMKVSTPDRSFFGAILSIHRNHFEEAHIHITKARDGLDTELSALLAESYTRAYDVIVRVQMLAELEEIILYKQSSHDTEKQERMRLTWTKRLRGNQRQVEVWQRMLKVRALVISPQENQEMYIKFASICRKAQRPGLAEKSLNSLLNFSSSQHLSTLADGENAESWSVVQQAPYPVQYATFKYLWSNDQHDAALHALRGFTQTLKDDYEGRMAAAAPHLAVHHPGILNGVNGVNGVNGIHSTGPFGAANAHPISHKEKAELDEWRLLLARCYLKQGDWQVKLHNGDWQSEHVADVLSSYHAATRYHESWYKAWHAWALANFEVVTSLTSGDREATDVPSYIVTEHVVPAIKGFFKSIALSSTSSLQDTLRLLTLWFAHGNHQEVTHAVTQGISLVSIDTWLEVIPQLIARINQPNRLVKEGIHNLLVDIGRAHPQALVYPLTVSMKSDAVGRSRSAKRIMDAMQQHSPTLVEQAGLVSHELIRIAVLWHEQWHEGLEEASRLYFGDHNIQGMLATLDPLHEMLRKGPETLREISFIQSFGRDLNEARDWCDAYKSTKEIGDLNQAWDLYYGVFKRIARQLPQLMSLELQYVSPELKAAHDLDLAVPGTYAVGKPVVRIQSFEPVATVISSKQRPRKLSIKGSDGVKYDFIIKGHEDIRQDERVMQLFGLVNTLLQTDTECLKRHLNIQRYSATPLSTQTGIMGWVPNSDTLHVLIREYRESRKILLNIEHRIMLQMAPDYDNLTLMQKVEVFGYALDNTTGQDLYRVLWLKSKSSEAWLDRRTNYTRSLAVMSMVGYILGLGDRHPSNLMLDRITGKIVHIDFGDCFEVAMHREKYPERVPFRLTRMLTFAMEVSNIEGSYRTTCEHVMRLLRSNKESLMAVLEAFIHDPLLTWRLGTQNSPPEPTSTLIGSERRPGALHNENGAPQLPHGGAAERNYRRASIMGGDPNAPGGVSSFRPNRQRQGSIGQGFGAQDPMEKEVQNARALQVLARVKEKLTGRDFKKEQELSIEEQVDRLLEEATNLENLCQHYIGWCSFW</sequence>
<dbReference type="GO" id="GO:0016242">
    <property type="term" value="P:negative regulation of macroautophagy"/>
    <property type="evidence" value="ECO:0007669"/>
    <property type="project" value="TreeGrafter"/>
</dbReference>
<feature type="compositionally biased region" description="Polar residues" evidence="17">
    <location>
        <begin position="2304"/>
        <end position="2317"/>
    </location>
</feature>
<dbReference type="InterPro" id="IPR058584">
    <property type="entry name" value="IMB1_TNPO1-like_TPR"/>
</dbReference>
<dbReference type="Pfam" id="PF02259">
    <property type="entry name" value="FAT"/>
    <property type="match status" value="1"/>
</dbReference>
<dbReference type="GO" id="GO:0005886">
    <property type="term" value="C:plasma membrane"/>
    <property type="evidence" value="ECO:0007669"/>
    <property type="project" value="UniProtKB-SubCell"/>
</dbReference>
<proteinExistence type="inferred from homology"/>
<evidence type="ECO:0000256" key="13">
    <source>
        <dbReference type="ARBA" id="ARBA00029427"/>
    </source>
</evidence>
<keyword evidence="5" id="KW-0926">Vacuole</keyword>
<dbReference type="SMART" id="SM00146">
    <property type="entry name" value="PI3Kc"/>
    <property type="match status" value="1"/>
</dbReference>